<dbReference type="InterPro" id="IPR058594">
    <property type="entry name" value="PB1-like_dom_pln"/>
</dbReference>
<organism evidence="2">
    <name type="scientific">Tanacetum cinerariifolium</name>
    <name type="common">Dalmatian daisy</name>
    <name type="synonym">Chrysanthemum cinerariifolium</name>
    <dbReference type="NCBI Taxonomy" id="118510"/>
    <lineage>
        <taxon>Eukaryota</taxon>
        <taxon>Viridiplantae</taxon>
        <taxon>Streptophyta</taxon>
        <taxon>Embryophyta</taxon>
        <taxon>Tracheophyta</taxon>
        <taxon>Spermatophyta</taxon>
        <taxon>Magnoliopsida</taxon>
        <taxon>eudicotyledons</taxon>
        <taxon>Gunneridae</taxon>
        <taxon>Pentapetalae</taxon>
        <taxon>asterids</taxon>
        <taxon>campanulids</taxon>
        <taxon>Asterales</taxon>
        <taxon>Asteraceae</taxon>
        <taxon>Asteroideae</taxon>
        <taxon>Anthemideae</taxon>
        <taxon>Anthemidinae</taxon>
        <taxon>Tanacetum</taxon>
    </lineage>
</organism>
<dbReference type="AlphaFoldDB" id="A0A6L2LZV6"/>
<proteinExistence type="predicted"/>
<feature type="domain" description="PB1-like" evidence="1">
    <location>
        <begin position="28"/>
        <end position="117"/>
    </location>
</feature>
<sequence length="423" mass="47727">MLLCEWMLRSDGHPFDPYAVYSRYPIVFSLEIHHGGELGKAANRLYDGGKVHWFDQIDLDGFLVVKVNHMLAGLGYVNPKMEYWYKMPDKDALLPLSNNNDVLRFVKYVDSEPNATELPSELPNVAEPSELPNVDEPSEVPNVAEVMRVKRVMSDDIDFDVELEDRIEDVEVDMSDFRKYTDEYVEWVGPNEVLVEDTQPVEAEVFEDLDLEDFDSASDPDDIDINKNHKDEMVGRLAVENRRQLWLSKNDKVRVRAQCRGIVPTFSNDGGSQFGPNGPSGSSVKSKLKKTKMAYSQSQNNTKKSGEPKVVEYLASMQWHAFGTWQVMVRNLVYLSHGHMEEVTKSNNINTTRLSRPCRAGKSVTYTTCGQVGHNSRSYKGQRGLIVNQSQASHASASASARPSDARGVEVRLTMKIVNVVLM</sequence>
<gene>
    <name evidence="2" type="ORF">Tci_037840</name>
</gene>
<comment type="caution">
    <text evidence="2">The sequence shown here is derived from an EMBL/GenBank/DDBJ whole genome shotgun (WGS) entry which is preliminary data.</text>
</comment>
<dbReference type="EMBL" id="BKCJ010005280">
    <property type="protein sequence ID" value="GEU65862.1"/>
    <property type="molecule type" value="Genomic_DNA"/>
</dbReference>
<evidence type="ECO:0000313" key="2">
    <source>
        <dbReference type="EMBL" id="GEU65862.1"/>
    </source>
</evidence>
<accession>A0A6L2LZV6</accession>
<reference evidence="2" key="1">
    <citation type="journal article" date="2019" name="Sci. Rep.">
        <title>Draft genome of Tanacetum cinerariifolium, the natural source of mosquito coil.</title>
        <authorList>
            <person name="Yamashiro T."/>
            <person name="Shiraishi A."/>
            <person name="Satake H."/>
            <person name="Nakayama K."/>
        </authorList>
    </citation>
    <scope>NUCLEOTIDE SEQUENCE</scope>
</reference>
<dbReference type="Pfam" id="PF26130">
    <property type="entry name" value="PB1-like"/>
    <property type="match status" value="1"/>
</dbReference>
<evidence type="ECO:0000259" key="1">
    <source>
        <dbReference type="Pfam" id="PF26130"/>
    </source>
</evidence>
<name>A0A6L2LZV6_TANCI</name>
<protein>
    <recommendedName>
        <fullName evidence="1">PB1-like domain-containing protein</fullName>
    </recommendedName>
</protein>